<dbReference type="SUPFAM" id="SSF48179">
    <property type="entry name" value="6-phosphogluconate dehydrogenase C-terminal domain-like"/>
    <property type="match status" value="1"/>
</dbReference>
<dbReference type="SUPFAM" id="SSF52413">
    <property type="entry name" value="UDP-glucose/GDP-mannose dehydrogenase C-terminal domain"/>
    <property type="match status" value="1"/>
</dbReference>
<evidence type="ECO:0000313" key="14">
    <source>
        <dbReference type="Proteomes" id="UP000028091"/>
    </source>
</evidence>
<gene>
    <name evidence="13" type="ORF">BA70_11230</name>
</gene>
<dbReference type="GO" id="GO:0000271">
    <property type="term" value="P:polysaccharide biosynthetic process"/>
    <property type="evidence" value="ECO:0007669"/>
    <property type="project" value="InterPro"/>
</dbReference>
<evidence type="ECO:0000256" key="6">
    <source>
        <dbReference type="ARBA" id="ARBA00047473"/>
    </source>
</evidence>
<dbReference type="GO" id="GO:0051287">
    <property type="term" value="F:NAD binding"/>
    <property type="evidence" value="ECO:0007669"/>
    <property type="project" value="InterPro"/>
</dbReference>
<evidence type="ECO:0000256" key="9">
    <source>
        <dbReference type="PIRSR" id="PIRSR500134-1"/>
    </source>
</evidence>
<evidence type="ECO:0000256" key="10">
    <source>
        <dbReference type="PIRSR" id="PIRSR500134-2"/>
    </source>
</evidence>
<organism evidence="13 14">
    <name type="scientific">Bacillus zhangzhouensis</name>
    <dbReference type="NCBI Taxonomy" id="1178540"/>
    <lineage>
        <taxon>Bacteria</taxon>
        <taxon>Bacillati</taxon>
        <taxon>Bacillota</taxon>
        <taxon>Bacilli</taxon>
        <taxon>Bacillales</taxon>
        <taxon>Bacillaceae</taxon>
        <taxon>Bacillus</taxon>
    </lineage>
</organism>
<dbReference type="NCBIfam" id="TIGR03026">
    <property type="entry name" value="NDP-sugDHase"/>
    <property type="match status" value="1"/>
</dbReference>
<dbReference type="GO" id="GO:0006065">
    <property type="term" value="P:UDP-glucuronate biosynthetic process"/>
    <property type="evidence" value="ECO:0007669"/>
    <property type="project" value="UniProtKB-UniPathway"/>
</dbReference>
<dbReference type="PIRSF" id="PIRSF000124">
    <property type="entry name" value="UDPglc_GDPman_dh"/>
    <property type="match status" value="1"/>
</dbReference>
<feature type="binding site" evidence="11">
    <location>
        <position position="329"/>
    </location>
    <ligand>
        <name>NAD(+)</name>
        <dbReference type="ChEBI" id="CHEBI:57540"/>
    </ligand>
</feature>
<dbReference type="Gene3D" id="3.40.50.720">
    <property type="entry name" value="NAD(P)-binding Rossmann-like Domain"/>
    <property type="match status" value="2"/>
</dbReference>
<feature type="active site" description="Nucleophile" evidence="9">
    <location>
        <position position="262"/>
    </location>
</feature>
<dbReference type="eggNOG" id="COG1004">
    <property type="taxonomic scope" value="Bacteria"/>
</dbReference>
<comment type="similarity">
    <text evidence="2 8">Belongs to the UDP-glucose/GDP-mannose dehydrogenase family.</text>
</comment>
<dbReference type="InterPro" id="IPR036291">
    <property type="entry name" value="NAD(P)-bd_dom_sf"/>
</dbReference>
<evidence type="ECO:0000256" key="3">
    <source>
        <dbReference type="ARBA" id="ARBA00012954"/>
    </source>
</evidence>
<evidence type="ECO:0000256" key="8">
    <source>
        <dbReference type="PIRNR" id="PIRNR000124"/>
    </source>
</evidence>
<feature type="binding site" evidence="11">
    <location>
        <position position="37"/>
    </location>
    <ligand>
        <name>NAD(+)</name>
        <dbReference type="ChEBI" id="CHEBI:57540"/>
    </ligand>
</feature>
<protein>
    <recommendedName>
        <fullName evidence="3 8">UDP-glucose 6-dehydrogenase</fullName>
        <ecNumber evidence="3 8">1.1.1.22</ecNumber>
    </recommendedName>
</protein>
<dbReference type="InterPro" id="IPR014026">
    <property type="entry name" value="UDP-Glc/GDP-Man_DH_dimer"/>
</dbReference>
<feature type="binding site" evidence="11">
    <location>
        <position position="88"/>
    </location>
    <ligand>
        <name>NAD(+)</name>
        <dbReference type="ChEBI" id="CHEBI:57540"/>
    </ligand>
</feature>
<reference evidence="13 14" key="1">
    <citation type="submission" date="2012-09" db="EMBL/GenBank/DDBJ databases">
        <title>Genome Sequence of Bacillus sp. DW5-4.</title>
        <authorList>
            <person name="Lai Q."/>
            <person name="Liu Y."/>
            <person name="Shao Z."/>
        </authorList>
    </citation>
    <scope>NUCLEOTIDE SEQUENCE [LARGE SCALE GENOMIC DNA]</scope>
    <source>
        <strain evidence="13 14">DW5-4</strain>
    </source>
</reference>
<evidence type="ECO:0000256" key="1">
    <source>
        <dbReference type="ARBA" id="ARBA00004701"/>
    </source>
</evidence>
<feature type="binding site" evidence="10">
    <location>
        <begin position="251"/>
        <end position="255"/>
    </location>
    <ligand>
        <name>substrate</name>
    </ligand>
</feature>
<dbReference type="Proteomes" id="UP000028091">
    <property type="component" value="Unassembled WGS sequence"/>
</dbReference>
<dbReference type="Pfam" id="PF03720">
    <property type="entry name" value="UDPG_MGDP_dh_C"/>
    <property type="match status" value="1"/>
</dbReference>
<accession>A0A081LEL5</accession>
<dbReference type="EMBL" id="JOTP01000003">
    <property type="protein sequence ID" value="KEP27691.1"/>
    <property type="molecule type" value="Genomic_DNA"/>
</dbReference>
<dbReference type="InterPro" id="IPR008927">
    <property type="entry name" value="6-PGluconate_DH-like_C_sf"/>
</dbReference>
<comment type="function">
    <text evidence="7">Catalyzes the conversion of UDP-glucose into UDP-glucuronate, one of the precursors of teichuronic acid.</text>
</comment>
<keyword evidence="4 8" id="KW-0560">Oxidoreductase</keyword>
<keyword evidence="14" id="KW-1185">Reference proteome</keyword>
<dbReference type="OrthoDB" id="9803238at2"/>
<keyword evidence="5 8" id="KW-0520">NAD</keyword>
<evidence type="ECO:0000256" key="2">
    <source>
        <dbReference type="ARBA" id="ARBA00006601"/>
    </source>
</evidence>
<dbReference type="GO" id="GO:0003979">
    <property type="term" value="F:UDP-glucose 6-dehydrogenase activity"/>
    <property type="evidence" value="ECO:0007669"/>
    <property type="project" value="UniProtKB-EC"/>
</dbReference>
<proteinExistence type="inferred from homology"/>
<dbReference type="SUPFAM" id="SSF51735">
    <property type="entry name" value="NAD(P)-binding Rossmann-fold domains"/>
    <property type="match status" value="1"/>
</dbReference>
<evidence type="ECO:0000256" key="11">
    <source>
        <dbReference type="PIRSR" id="PIRSR500134-3"/>
    </source>
</evidence>
<dbReference type="PIRSF" id="PIRSF500134">
    <property type="entry name" value="UDPglc_DH_bac"/>
    <property type="match status" value="1"/>
</dbReference>
<dbReference type="InterPro" id="IPR028357">
    <property type="entry name" value="UDPglc_DH_bac"/>
</dbReference>
<dbReference type="UniPathway" id="UPA00038">
    <property type="reaction ID" value="UER00491"/>
</dbReference>
<dbReference type="PANTHER" id="PTHR43750:SF3">
    <property type="entry name" value="UDP-GLUCOSE 6-DEHYDROGENASE TUAD"/>
    <property type="match status" value="1"/>
</dbReference>
<comment type="pathway">
    <text evidence="1">Nucleotide-sugar biosynthesis; UDP-alpha-D-glucuronate biosynthesis; UDP-alpha-D-glucuronate from UDP-alpha-D-glucose: step 1/1.</text>
</comment>
<dbReference type="NCBIfam" id="NF047673">
    <property type="entry name" value="TeichurnBiosyTuaD"/>
    <property type="match status" value="1"/>
</dbReference>
<dbReference type="InterPro" id="IPR014027">
    <property type="entry name" value="UDP-Glc/GDP-Man_DH_C"/>
</dbReference>
<dbReference type="EC" id="1.1.1.22" evidence="3 8"/>
<feature type="binding site" evidence="10">
    <location>
        <position position="259"/>
    </location>
    <ligand>
        <name>substrate</name>
    </ligand>
</feature>
<dbReference type="InterPro" id="IPR036220">
    <property type="entry name" value="UDP-Glc/GDP-Man_DH_C_sf"/>
</dbReference>
<feature type="binding site" evidence="10">
    <location>
        <position position="322"/>
    </location>
    <ligand>
        <name>substrate</name>
    </ligand>
</feature>
<feature type="domain" description="UDP-glucose/GDP-mannose dehydrogenase C-terminal" evidence="12">
    <location>
        <begin position="315"/>
        <end position="417"/>
    </location>
</feature>
<name>A0A081LEL5_9BACI</name>
<dbReference type="InterPro" id="IPR001732">
    <property type="entry name" value="UDP-Glc/GDP-Man_DH_N"/>
</dbReference>
<dbReference type="RefSeq" id="WP_034318565.1">
    <property type="nucleotide sequence ID" value="NZ_JAVIKA010000001.1"/>
</dbReference>
<evidence type="ECO:0000256" key="5">
    <source>
        <dbReference type="ARBA" id="ARBA00023027"/>
    </source>
</evidence>
<dbReference type="SMART" id="SM00984">
    <property type="entry name" value="UDPG_MGDP_dh_C"/>
    <property type="match status" value="1"/>
</dbReference>
<feature type="binding site" evidence="11">
    <location>
        <position position="157"/>
    </location>
    <ligand>
        <name>NAD(+)</name>
        <dbReference type="ChEBI" id="CHEBI:57540"/>
    </ligand>
</feature>
<dbReference type="AlphaFoldDB" id="A0A081LEL5"/>
<feature type="binding site" evidence="10">
    <location>
        <begin position="154"/>
        <end position="157"/>
    </location>
    <ligand>
        <name>substrate</name>
    </ligand>
</feature>
<evidence type="ECO:0000313" key="13">
    <source>
        <dbReference type="EMBL" id="KEP27691.1"/>
    </source>
</evidence>
<sequence length="445" mass="48671">MLKKIAVIGTGYVGLVSGTCFADIGNRVICCDIDESKINSLKSGVVPIYEPGLKELIEKNTEEGRLCFTTNIPAAIRESEIIYIAVGTPMTPQGEADLTFVKAVAQTIGEHLNGYKVIVNKSTVPVGTGRLVHAIVEKASRSKYPFDVVSNPEFLREGSAIQDTMNMERAVIGSTSTHASTIIKKLHDPFQTEVVETNLESAEMIKYAANAMLATKISFINDIANICERVGADVEKVSEGVGLDSRIGHKFLKAGIGFGGSCFPKDTMALLKIAETAGYRFKLIESVIETNNNQRAHLVSKLMSVFGDIKGKTISVLGLAFKPNTNDMRSAPALDIIPMLRELGAFVKAYDPIASVEAERELGPQAVFSNDLYETVKDTDACLILTEWDDVQKMDKEQIKQLLRSPILIDGRNLFDPAEMKERGFIYQSIGRPGVWETELVSKAQ</sequence>
<dbReference type="Gene3D" id="1.20.5.100">
    <property type="entry name" value="Cytochrome c1, transmembrane anchor, C-terminal"/>
    <property type="match status" value="1"/>
</dbReference>
<comment type="catalytic activity">
    <reaction evidence="6 8">
        <text>UDP-alpha-D-glucose + 2 NAD(+) + H2O = UDP-alpha-D-glucuronate + 2 NADH + 3 H(+)</text>
        <dbReference type="Rhea" id="RHEA:23596"/>
        <dbReference type="ChEBI" id="CHEBI:15377"/>
        <dbReference type="ChEBI" id="CHEBI:15378"/>
        <dbReference type="ChEBI" id="CHEBI:57540"/>
        <dbReference type="ChEBI" id="CHEBI:57945"/>
        <dbReference type="ChEBI" id="CHEBI:58052"/>
        <dbReference type="ChEBI" id="CHEBI:58885"/>
        <dbReference type="EC" id="1.1.1.22"/>
    </reaction>
</comment>
<dbReference type="InterPro" id="IPR017476">
    <property type="entry name" value="UDP-Glc/GDP-Man"/>
</dbReference>
<evidence type="ECO:0000256" key="7">
    <source>
        <dbReference type="ARBA" id="ARBA00053241"/>
    </source>
</evidence>
<feature type="binding site" evidence="11">
    <location>
        <position position="123"/>
    </location>
    <ligand>
        <name>NAD(+)</name>
        <dbReference type="ChEBI" id="CHEBI:57540"/>
    </ligand>
</feature>
<evidence type="ECO:0000256" key="4">
    <source>
        <dbReference type="ARBA" id="ARBA00023002"/>
    </source>
</evidence>
<feature type="binding site" evidence="11">
    <location>
        <position position="32"/>
    </location>
    <ligand>
        <name>NAD(+)</name>
        <dbReference type="ChEBI" id="CHEBI:57540"/>
    </ligand>
</feature>
<feature type="binding site" evidence="10">
    <location>
        <position position="206"/>
    </location>
    <ligand>
        <name>substrate</name>
    </ligand>
</feature>
<dbReference type="PANTHER" id="PTHR43750">
    <property type="entry name" value="UDP-GLUCOSE 6-DEHYDROGENASE TUAD"/>
    <property type="match status" value="1"/>
</dbReference>
<evidence type="ECO:0000259" key="12">
    <source>
        <dbReference type="SMART" id="SM00984"/>
    </source>
</evidence>
<dbReference type="Pfam" id="PF03721">
    <property type="entry name" value="UDPG_MGDP_dh_N"/>
    <property type="match status" value="1"/>
</dbReference>
<feature type="binding site" evidence="11">
    <location>
        <position position="265"/>
    </location>
    <ligand>
        <name>NAD(+)</name>
        <dbReference type="ChEBI" id="CHEBI:57540"/>
    </ligand>
</feature>
<dbReference type="FunFam" id="1.20.5.100:FF:000001">
    <property type="entry name" value="UDP-glucose 6-dehydrogenase"/>
    <property type="match status" value="1"/>
</dbReference>
<comment type="caution">
    <text evidence="13">The sequence shown here is derived from an EMBL/GenBank/DDBJ whole genome shotgun (WGS) entry which is preliminary data.</text>
</comment>
<dbReference type="Pfam" id="PF00984">
    <property type="entry name" value="UDPG_MGDP_dh"/>
    <property type="match status" value="1"/>
</dbReference>